<evidence type="ECO:0000256" key="4">
    <source>
        <dbReference type="ARBA" id="ARBA00022691"/>
    </source>
</evidence>
<comment type="function">
    <text evidence="5">Catalyzes the formation of 2'O-methylated cytidine (Cm32) or 2'O-methylated uridine (Um32) at position 32 in tRNA.</text>
</comment>
<dbReference type="PANTHER" id="PTHR42786">
    <property type="entry name" value="TRNA/RRNA METHYLTRANSFERASE"/>
    <property type="match status" value="1"/>
</dbReference>
<dbReference type="GO" id="GO:0005829">
    <property type="term" value="C:cytosol"/>
    <property type="evidence" value="ECO:0007669"/>
    <property type="project" value="TreeGrafter"/>
</dbReference>
<dbReference type="InterPro" id="IPR029028">
    <property type="entry name" value="Alpha/beta_knot_MTases"/>
</dbReference>
<dbReference type="EMBL" id="BMZQ01000001">
    <property type="protein sequence ID" value="GHD09973.1"/>
    <property type="molecule type" value="Genomic_DNA"/>
</dbReference>
<evidence type="ECO:0000256" key="2">
    <source>
        <dbReference type="ARBA" id="ARBA00022603"/>
    </source>
</evidence>
<keyword evidence="2 5" id="KW-0489">Methyltransferase</keyword>
<dbReference type="Gene3D" id="3.40.1280.10">
    <property type="match status" value="1"/>
</dbReference>
<dbReference type="GO" id="GO:0002128">
    <property type="term" value="P:tRNA nucleoside ribose methylation"/>
    <property type="evidence" value="ECO:0007669"/>
    <property type="project" value="TreeGrafter"/>
</dbReference>
<dbReference type="CDD" id="cd18093">
    <property type="entry name" value="SpoU-like_TrmJ"/>
    <property type="match status" value="1"/>
</dbReference>
<comment type="similarity">
    <text evidence="1">Belongs to the class IV-like SAM-binding methyltransferase superfamily. RNA methyltransferase TrmH family.</text>
</comment>
<keyword evidence="3" id="KW-0808">Transferase</keyword>
<reference evidence="8" key="2">
    <citation type="submission" date="2020-09" db="EMBL/GenBank/DDBJ databases">
        <authorList>
            <person name="Sun Q."/>
            <person name="Kim S."/>
        </authorList>
    </citation>
    <scope>NUCLEOTIDE SEQUENCE</scope>
    <source>
        <strain evidence="8">KCTC 42249</strain>
    </source>
</reference>
<dbReference type="Proteomes" id="UP000630142">
    <property type="component" value="Unassembled WGS sequence"/>
</dbReference>
<feature type="compositionally biased region" description="Polar residues" evidence="6">
    <location>
        <begin position="295"/>
        <end position="310"/>
    </location>
</feature>
<evidence type="ECO:0000256" key="3">
    <source>
        <dbReference type="ARBA" id="ARBA00022679"/>
    </source>
</evidence>
<dbReference type="AlphaFoldDB" id="A0A8J3DNR8"/>
<comment type="catalytic activity">
    <reaction evidence="5">
        <text>cytidine(32) in tRNA + S-adenosyl-L-methionine = 2'-O-methylcytidine(32) in tRNA + S-adenosyl-L-homocysteine + H(+)</text>
        <dbReference type="Rhea" id="RHEA:42932"/>
        <dbReference type="Rhea" id="RHEA-COMP:10288"/>
        <dbReference type="Rhea" id="RHEA-COMP:10289"/>
        <dbReference type="ChEBI" id="CHEBI:15378"/>
        <dbReference type="ChEBI" id="CHEBI:57856"/>
        <dbReference type="ChEBI" id="CHEBI:59789"/>
        <dbReference type="ChEBI" id="CHEBI:74495"/>
        <dbReference type="ChEBI" id="CHEBI:82748"/>
        <dbReference type="EC" id="2.1.1.200"/>
    </reaction>
</comment>
<evidence type="ECO:0000256" key="5">
    <source>
        <dbReference type="RuleBase" id="RU362024"/>
    </source>
</evidence>
<evidence type="ECO:0000313" key="8">
    <source>
        <dbReference type="EMBL" id="GHD09973.1"/>
    </source>
</evidence>
<feature type="region of interest" description="Disordered" evidence="6">
    <location>
        <begin position="246"/>
        <end position="310"/>
    </location>
</feature>
<dbReference type="EC" id="2.1.1.200" evidence="5"/>
<evidence type="ECO:0000313" key="9">
    <source>
        <dbReference type="Proteomes" id="UP000630142"/>
    </source>
</evidence>
<organism evidence="8 9">
    <name type="scientific">Tianweitania populi</name>
    <dbReference type="NCBI Taxonomy" id="1607949"/>
    <lineage>
        <taxon>Bacteria</taxon>
        <taxon>Pseudomonadati</taxon>
        <taxon>Pseudomonadota</taxon>
        <taxon>Alphaproteobacteria</taxon>
        <taxon>Hyphomicrobiales</taxon>
        <taxon>Phyllobacteriaceae</taxon>
        <taxon>Tianweitania</taxon>
    </lineage>
</organism>
<dbReference type="NCBIfam" id="TIGR00050">
    <property type="entry name" value="rRNA_methyl_1"/>
    <property type="match status" value="1"/>
</dbReference>
<dbReference type="InterPro" id="IPR029026">
    <property type="entry name" value="tRNA_m1G_MTases_N"/>
</dbReference>
<reference evidence="8" key="1">
    <citation type="journal article" date="2014" name="Int. J. Syst. Evol. Microbiol.">
        <title>Complete genome sequence of Corynebacterium casei LMG S-19264T (=DSM 44701T), isolated from a smear-ripened cheese.</title>
        <authorList>
            <consortium name="US DOE Joint Genome Institute (JGI-PGF)"/>
            <person name="Walter F."/>
            <person name="Albersmeier A."/>
            <person name="Kalinowski J."/>
            <person name="Ruckert C."/>
        </authorList>
    </citation>
    <scope>NUCLEOTIDE SEQUENCE</scope>
    <source>
        <strain evidence="8">KCTC 42249</strain>
    </source>
</reference>
<keyword evidence="9" id="KW-1185">Reference proteome</keyword>
<name>A0A8J3DNR8_9HYPH</name>
<evidence type="ECO:0000256" key="1">
    <source>
        <dbReference type="ARBA" id="ARBA00007228"/>
    </source>
</evidence>
<comment type="subcellular location">
    <subcellularLocation>
        <location evidence="5">Cytoplasm</location>
    </subcellularLocation>
</comment>
<comment type="subunit">
    <text evidence="5">Homodimer.</text>
</comment>
<dbReference type="GO" id="GO:0160206">
    <property type="term" value="F:tRNA (cytidine(32)/uridine(32)-2'-O)-methyltransferase activity"/>
    <property type="evidence" value="ECO:0007669"/>
    <property type="project" value="UniProtKB-EC"/>
</dbReference>
<dbReference type="InterPro" id="IPR004384">
    <property type="entry name" value="RNA_MeTrfase_TrmJ/LasT"/>
</dbReference>
<keyword evidence="5" id="KW-0963">Cytoplasm</keyword>
<feature type="domain" description="tRNA/rRNA methyltransferase SpoU type" evidence="7">
    <location>
        <begin position="10"/>
        <end position="160"/>
    </location>
</feature>
<dbReference type="SUPFAM" id="SSF75217">
    <property type="entry name" value="alpha/beta knot"/>
    <property type="match status" value="1"/>
</dbReference>
<dbReference type="Gene3D" id="1.10.8.590">
    <property type="match status" value="1"/>
</dbReference>
<proteinExistence type="inferred from homology"/>
<protein>
    <recommendedName>
        <fullName evidence="5">tRNA (cytidine/uridine-2'-O-)-methyltransferase TrmJ</fullName>
        <ecNumber evidence="5">2.1.1.200</ecNumber>
    </recommendedName>
    <alternativeName>
        <fullName evidence="5">tRNA (cytidine(32)/uridine(32)-2'-O)-methyltransferase</fullName>
    </alternativeName>
    <alternativeName>
        <fullName evidence="5">tRNA Cm32/Um32 methyltransferase</fullName>
    </alternativeName>
</protein>
<dbReference type="Pfam" id="PF00588">
    <property type="entry name" value="SpoU_methylase"/>
    <property type="match status" value="1"/>
</dbReference>
<dbReference type="GO" id="GO:0003723">
    <property type="term" value="F:RNA binding"/>
    <property type="evidence" value="ECO:0007669"/>
    <property type="project" value="InterPro"/>
</dbReference>
<dbReference type="RefSeq" id="WP_189502369.1">
    <property type="nucleotide sequence ID" value="NZ_BMZQ01000001.1"/>
</dbReference>
<dbReference type="PANTHER" id="PTHR42786:SF7">
    <property type="entry name" value="TRNA_RRNA METHYLTRANSFERASE SPOU TYPE DOMAIN-CONTAINING PROTEIN"/>
    <property type="match status" value="1"/>
</dbReference>
<evidence type="ECO:0000259" key="7">
    <source>
        <dbReference type="Pfam" id="PF00588"/>
    </source>
</evidence>
<dbReference type="InterPro" id="IPR001537">
    <property type="entry name" value="SpoU_MeTrfase"/>
</dbReference>
<sequence>MSKQLNSGPAIILVEPQMGENIGMVARAMANFGLSELRLVNPRDGWPNEAARATAAKADHLVDSAVVFDTLEEAVADLSFVLATTARQRDGFKPVFGPVEATRELRGRVEADQATGILFGRERFGLSNEEVGRADAIVTFPVDPNFASLNIAQAVLLMSYEWMKAGMADENATRFTGPETVPAPKEELNGYLDHLETALNARGYFRPVAKKEKMVDKLRAVLTRPGFTSGEVKVLRGILSSLDYFSPNEPRGMGYPERKQAADAPRMQRRPATAGGQVAGERNAGGQVAGERNAGAQTAGDQTSGQHDDE</sequence>
<keyword evidence="5" id="KW-0819">tRNA processing</keyword>
<evidence type="ECO:0000256" key="6">
    <source>
        <dbReference type="SAM" id="MobiDB-lite"/>
    </source>
</evidence>
<comment type="catalytic activity">
    <reaction evidence="5">
        <text>uridine(32) in tRNA + S-adenosyl-L-methionine = 2'-O-methyluridine(32) in tRNA + S-adenosyl-L-homocysteine + H(+)</text>
        <dbReference type="Rhea" id="RHEA:42936"/>
        <dbReference type="Rhea" id="RHEA-COMP:10107"/>
        <dbReference type="Rhea" id="RHEA-COMP:10290"/>
        <dbReference type="ChEBI" id="CHEBI:15378"/>
        <dbReference type="ChEBI" id="CHEBI:57856"/>
        <dbReference type="ChEBI" id="CHEBI:59789"/>
        <dbReference type="ChEBI" id="CHEBI:65315"/>
        <dbReference type="ChEBI" id="CHEBI:74478"/>
        <dbReference type="EC" id="2.1.1.200"/>
    </reaction>
</comment>
<keyword evidence="4 5" id="KW-0949">S-adenosyl-L-methionine</keyword>
<accession>A0A8J3DNR8</accession>
<gene>
    <name evidence="5 8" type="primary">trmJ</name>
    <name evidence="8" type="ORF">GCM10016234_11270</name>
</gene>
<comment type="caution">
    <text evidence="8">The sequence shown here is derived from an EMBL/GenBank/DDBJ whole genome shotgun (WGS) entry which is preliminary data.</text>
</comment>